<comment type="caution">
    <text evidence="1">The sequence shown here is derived from an EMBL/GenBank/DDBJ whole genome shotgun (WGS) entry which is preliminary data.</text>
</comment>
<dbReference type="EMBL" id="JACAZH010000030">
    <property type="protein sequence ID" value="KAF7340658.1"/>
    <property type="molecule type" value="Genomic_DNA"/>
</dbReference>
<gene>
    <name evidence="1" type="ORF">MSAN_02137800</name>
</gene>
<evidence type="ECO:0000313" key="1">
    <source>
        <dbReference type="EMBL" id="KAF7340658.1"/>
    </source>
</evidence>
<keyword evidence="2" id="KW-1185">Reference proteome</keyword>
<evidence type="ECO:0000313" key="2">
    <source>
        <dbReference type="Proteomes" id="UP000623467"/>
    </source>
</evidence>
<sequence length="238" mass="27034">MSASPLFPRELEREIFEICALSQPVFIPKVMLVAQRVKEWIEPLLYRTIVLGFRVPGVPSLPYHIVSSVICRKPKVFFHKAVRHLLVFTALYPTREVDSMLSLCTGVEDIWLFNARKALIPLVRSLPLKRLYVGFESLPSPTLPMFSRLTHLHLRVDQKMNLICAFVEALTALTHLSLTDSFSSDGTAFPMIHRILASSESMQVLIVLGHTPSMWMDAVPPAAPTRYAIYAYALSWIW</sequence>
<proteinExistence type="predicted"/>
<accession>A0A8H6XGD4</accession>
<evidence type="ECO:0008006" key="3">
    <source>
        <dbReference type="Google" id="ProtNLM"/>
    </source>
</evidence>
<name>A0A8H6XGD4_9AGAR</name>
<dbReference type="OrthoDB" id="2900663at2759"/>
<dbReference type="AlphaFoldDB" id="A0A8H6XGD4"/>
<protein>
    <recommendedName>
        <fullName evidence="3">F-box domain-containing protein</fullName>
    </recommendedName>
</protein>
<organism evidence="1 2">
    <name type="scientific">Mycena sanguinolenta</name>
    <dbReference type="NCBI Taxonomy" id="230812"/>
    <lineage>
        <taxon>Eukaryota</taxon>
        <taxon>Fungi</taxon>
        <taxon>Dikarya</taxon>
        <taxon>Basidiomycota</taxon>
        <taxon>Agaricomycotina</taxon>
        <taxon>Agaricomycetes</taxon>
        <taxon>Agaricomycetidae</taxon>
        <taxon>Agaricales</taxon>
        <taxon>Marasmiineae</taxon>
        <taxon>Mycenaceae</taxon>
        <taxon>Mycena</taxon>
    </lineage>
</organism>
<reference evidence="1" key="1">
    <citation type="submission" date="2020-05" db="EMBL/GenBank/DDBJ databases">
        <title>Mycena genomes resolve the evolution of fungal bioluminescence.</title>
        <authorList>
            <person name="Tsai I.J."/>
        </authorList>
    </citation>
    <scope>NUCLEOTIDE SEQUENCE</scope>
    <source>
        <strain evidence="1">160909Yilan</strain>
    </source>
</reference>
<dbReference type="Proteomes" id="UP000623467">
    <property type="component" value="Unassembled WGS sequence"/>
</dbReference>